<dbReference type="GO" id="GO:0005096">
    <property type="term" value="F:GTPase activator activity"/>
    <property type="evidence" value="ECO:0007669"/>
    <property type="project" value="TreeGrafter"/>
</dbReference>
<dbReference type="PANTHER" id="PTHR12991">
    <property type="entry name" value="NITROGEN PERMEASE REGULATOR 2/TUMOR SUPPRESSOR CANDIDATE 4"/>
    <property type="match status" value="1"/>
</dbReference>
<dbReference type="GO" id="GO:0005774">
    <property type="term" value="C:vacuolar membrane"/>
    <property type="evidence" value="ECO:0007669"/>
    <property type="project" value="TreeGrafter"/>
</dbReference>
<evidence type="ECO:0000313" key="3">
    <source>
        <dbReference type="EMBL" id="KAJ3173935.1"/>
    </source>
</evidence>
<feature type="region of interest" description="Disordered" evidence="2">
    <location>
        <begin position="138"/>
        <end position="169"/>
    </location>
</feature>
<organism evidence="3 4">
    <name type="scientific">Geranomyces variabilis</name>
    <dbReference type="NCBI Taxonomy" id="109894"/>
    <lineage>
        <taxon>Eukaryota</taxon>
        <taxon>Fungi</taxon>
        <taxon>Fungi incertae sedis</taxon>
        <taxon>Chytridiomycota</taxon>
        <taxon>Chytridiomycota incertae sedis</taxon>
        <taxon>Chytridiomycetes</taxon>
        <taxon>Spizellomycetales</taxon>
        <taxon>Powellomycetaceae</taxon>
        <taxon>Geranomyces</taxon>
    </lineage>
</organism>
<evidence type="ECO:0000313" key="4">
    <source>
        <dbReference type="Proteomes" id="UP001212152"/>
    </source>
</evidence>
<feature type="region of interest" description="Disordered" evidence="2">
    <location>
        <begin position="451"/>
        <end position="480"/>
    </location>
</feature>
<comment type="similarity">
    <text evidence="1">Belongs to the NPR2 family.</text>
</comment>
<comment type="caution">
    <text evidence="3">The sequence shown here is derived from an EMBL/GenBank/DDBJ whole genome shotgun (WGS) entry which is preliminary data.</text>
</comment>
<dbReference type="EMBL" id="JADGJQ010000067">
    <property type="protein sequence ID" value="KAJ3173935.1"/>
    <property type="molecule type" value="Genomic_DNA"/>
</dbReference>
<dbReference type="InterPro" id="IPR009348">
    <property type="entry name" value="NPR2-like"/>
</dbReference>
<reference evidence="3" key="1">
    <citation type="submission" date="2020-05" db="EMBL/GenBank/DDBJ databases">
        <title>Phylogenomic resolution of chytrid fungi.</title>
        <authorList>
            <person name="Stajich J.E."/>
            <person name="Amses K."/>
            <person name="Simmons R."/>
            <person name="Seto K."/>
            <person name="Myers J."/>
            <person name="Bonds A."/>
            <person name="Quandt C.A."/>
            <person name="Barry K."/>
            <person name="Liu P."/>
            <person name="Grigoriev I."/>
            <person name="Longcore J.E."/>
            <person name="James T.Y."/>
        </authorList>
    </citation>
    <scope>NUCLEOTIDE SEQUENCE</scope>
    <source>
        <strain evidence="3">JEL0379</strain>
    </source>
</reference>
<keyword evidence="4" id="KW-1185">Reference proteome</keyword>
<dbReference type="GO" id="GO:0010508">
    <property type="term" value="P:positive regulation of autophagy"/>
    <property type="evidence" value="ECO:0007669"/>
    <property type="project" value="TreeGrafter"/>
</dbReference>
<proteinExistence type="inferred from homology"/>
<evidence type="ECO:0000256" key="2">
    <source>
        <dbReference type="SAM" id="MobiDB-lite"/>
    </source>
</evidence>
<dbReference type="Proteomes" id="UP001212152">
    <property type="component" value="Unassembled WGS sequence"/>
</dbReference>
<feature type="compositionally biased region" description="Gly residues" evidence="2">
    <location>
        <begin position="462"/>
        <end position="474"/>
    </location>
</feature>
<feature type="compositionally biased region" description="Low complexity" evidence="2">
    <location>
        <begin position="138"/>
        <end position="164"/>
    </location>
</feature>
<dbReference type="PANTHER" id="PTHR12991:SF10">
    <property type="entry name" value="GATOR COMPLEX PROTEIN NPRL2"/>
    <property type="match status" value="1"/>
</dbReference>
<accession>A0AAD5TJL4</accession>
<dbReference type="Pfam" id="PF06218">
    <property type="entry name" value="NPR2"/>
    <property type="match status" value="1"/>
</dbReference>
<feature type="compositionally biased region" description="Pro residues" evidence="2">
    <location>
        <begin position="571"/>
        <end position="584"/>
    </location>
</feature>
<feature type="compositionally biased region" description="Low complexity" evidence="2">
    <location>
        <begin position="259"/>
        <end position="276"/>
    </location>
</feature>
<evidence type="ECO:0000256" key="1">
    <source>
        <dbReference type="ARBA" id="ARBA00008433"/>
    </source>
</evidence>
<sequence length="654" mass="69479">MDGFQGFPPVLAIFYAEFHPTQGPKVMFQVPEHFVASSSSSSSASSAAHASFLLAPNQAATGGQGGHAAAANVPGAAHPPLAQGSSAASTLALLMHQQASSPTLAATPGPATTPLFALLSSASSSAVSPNFPASLASPQLQSLQNQQQLPASATAGSPAAAAASPPRPTSLDFDSISEYIIPKPALSNRLVTISTPQYKILSHPVTITSQKYERNALLFNLCFVFEKNAQTTVYEQVVRKLARVLRSLEVQTAFLSNQSGSSSASAGAASATAATSHQNQNHQHALAKQHQPSQSRGDPTLGDILEQILEDLNSYAECQIPINDSSTINLKLFPKYPDPPPVHDYEVPVLVVRLARIMDKHWDMTLRRIVPLIDGVRSVRRLAEAADVDPQLVRIALQHLLYYGCVKMVDIFSFSNVYAIRASITGLLHAKRLQRELSAFVTRAPIKMDGAGDDNEKAGAKLGNGGGGGEGDANGGDDVAATFPAVNERRNGAPATAPTPFALLFSLYCALKPGLTVAEWIEENNVWDLNVDVRRFILFGVLHGFVYRVHKYPIWVARPPVADAAGDSHPQPTPTPPPLPPPPSQQQSSASATQPPAAAAAAAAPQPLAPKTLRRFLDGSRHYDALCTLFGCSPRDLDEILAGDAPGCVRFVWR</sequence>
<dbReference type="GO" id="GO:1990130">
    <property type="term" value="C:GATOR1 complex"/>
    <property type="evidence" value="ECO:0007669"/>
    <property type="project" value="TreeGrafter"/>
</dbReference>
<gene>
    <name evidence="3" type="primary">NPR2_3</name>
    <name evidence="3" type="ORF">HDU87_007257</name>
</gene>
<feature type="compositionally biased region" description="Low complexity" evidence="2">
    <location>
        <begin position="67"/>
        <end position="80"/>
    </location>
</feature>
<feature type="region of interest" description="Disordered" evidence="2">
    <location>
        <begin position="563"/>
        <end position="605"/>
    </location>
</feature>
<name>A0AAD5TJL4_9FUNG</name>
<dbReference type="AlphaFoldDB" id="A0AAD5TJL4"/>
<protein>
    <submittedName>
        <fullName evidence="3">Nitrogen permease regulator 2</fullName>
    </submittedName>
</protein>
<feature type="region of interest" description="Disordered" evidence="2">
    <location>
        <begin position="258"/>
        <end position="300"/>
    </location>
</feature>
<dbReference type="GO" id="GO:1904262">
    <property type="term" value="P:negative regulation of TORC1 signaling"/>
    <property type="evidence" value="ECO:0007669"/>
    <property type="project" value="TreeGrafter"/>
</dbReference>
<feature type="region of interest" description="Disordered" evidence="2">
    <location>
        <begin position="61"/>
        <end position="82"/>
    </location>
</feature>
<feature type="compositionally biased region" description="Low complexity" evidence="2">
    <location>
        <begin position="585"/>
        <end position="605"/>
    </location>
</feature>